<dbReference type="NCBIfam" id="NF005717">
    <property type="entry name" value="PRK07533.1"/>
    <property type="match status" value="1"/>
</dbReference>
<dbReference type="Pfam" id="PF13561">
    <property type="entry name" value="adh_short_C2"/>
    <property type="match status" value="1"/>
</dbReference>
<feature type="binding site" evidence="11">
    <location>
        <begin position="189"/>
        <end position="193"/>
    </location>
    <ligand>
        <name>NAD(+)</name>
        <dbReference type="ChEBI" id="CHEBI:57540"/>
    </ligand>
</feature>
<reference evidence="12 13" key="1">
    <citation type="submission" date="2018-03" db="EMBL/GenBank/DDBJ databases">
        <title>Genomic Encyclopedia of Archaeal and Bacterial Type Strains, Phase II (KMG-II): from individual species to whole genera.</title>
        <authorList>
            <person name="Goeker M."/>
        </authorList>
    </citation>
    <scope>NUCLEOTIDE SEQUENCE [LARGE SCALE GENOMIC DNA]</scope>
    <source>
        <strain evidence="12 13">DSM 100212</strain>
    </source>
</reference>
<feature type="binding site" evidence="11">
    <location>
        <position position="11"/>
    </location>
    <ligand>
        <name>NAD(+)</name>
        <dbReference type="ChEBI" id="CHEBI:57540"/>
    </ligand>
</feature>
<evidence type="ECO:0000256" key="1">
    <source>
        <dbReference type="ARBA" id="ARBA00005194"/>
    </source>
</evidence>
<evidence type="ECO:0000256" key="10">
    <source>
        <dbReference type="PIRSR" id="PIRSR000094-1"/>
    </source>
</evidence>
<dbReference type="RefSeq" id="WP_106267230.1">
    <property type="nucleotide sequence ID" value="NZ_PVTQ01000014.1"/>
</dbReference>
<feature type="binding site" evidence="11">
    <location>
        <position position="160"/>
    </location>
    <ligand>
        <name>NAD(+)</name>
        <dbReference type="ChEBI" id="CHEBI:57540"/>
    </ligand>
</feature>
<evidence type="ECO:0000256" key="2">
    <source>
        <dbReference type="ARBA" id="ARBA00009233"/>
    </source>
</evidence>
<proteinExistence type="inferred from homology"/>
<feature type="active site" description="Proton acceptor" evidence="10">
    <location>
        <position position="153"/>
    </location>
</feature>
<evidence type="ECO:0000256" key="7">
    <source>
        <dbReference type="ARBA" id="ARBA00023160"/>
    </source>
</evidence>
<feature type="binding site" evidence="11">
    <location>
        <begin position="17"/>
        <end position="18"/>
    </location>
    <ligand>
        <name>NAD(+)</name>
        <dbReference type="ChEBI" id="CHEBI:57540"/>
    </ligand>
</feature>
<dbReference type="Proteomes" id="UP000238392">
    <property type="component" value="Unassembled WGS sequence"/>
</dbReference>
<comment type="pathway">
    <text evidence="1">Lipid metabolism; fatty acid biosynthesis.</text>
</comment>
<evidence type="ECO:0000313" key="13">
    <source>
        <dbReference type="Proteomes" id="UP000238392"/>
    </source>
</evidence>
<comment type="caution">
    <text evidence="12">The sequence shown here is derived from an EMBL/GenBank/DDBJ whole genome shotgun (WGS) entry which is preliminary data.</text>
</comment>
<keyword evidence="4" id="KW-0276">Fatty acid metabolism</keyword>
<evidence type="ECO:0000256" key="8">
    <source>
        <dbReference type="ARBA" id="ARBA00048572"/>
    </source>
</evidence>
<feature type="binding site" evidence="11">
    <location>
        <begin position="62"/>
        <end position="63"/>
    </location>
    <ligand>
        <name>NAD(+)</name>
        <dbReference type="ChEBI" id="CHEBI:57540"/>
    </ligand>
</feature>
<protein>
    <recommendedName>
        <fullName evidence="9">Enoyl-[acyl-carrier-protein] reductase [NADH]</fullName>
        <ecNumber evidence="9">1.3.1.9</ecNumber>
    </recommendedName>
</protein>
<keyword evidence="7 9" id="KW-0275">Fatty acid biosynthesis</keyword>
<organism evidence="12 13">
    <name type="scientific">Donghicola tyrosinivorans</name>
    <dbReference type="NCBI Taxonomy" id="1652492"/>
    <lineage>
        <taxon>Bacteria</taxon>
        <taxon>Pseudomonadati</taxon>
        <taxon>Pseudomonadota</taxon>
        <taxon>Alphaproteobacteria</taxon>
        <taxon>Rhodobacterales</taxon>
        <taxon>Roseobacteraceae</taxon>
        <taxon>Donghicola</taxon>
    </lineage>
</organism>
<dbReference type="OrthoDB" id="9803628at2"/>
<feature type="binding site" evidence="11">
    <location>
        <position position="90"/>
    </location>
    <ligand>
        <name>NAD(+)</name>
        <dbReference type="ChEBI" id="CHEBI:57540"/>
    </ligand>
</feature>
<dbReference type="GO" id="GO:0004318">
    <property type="term" value="F:enoyl-[acyl-carrier-protein] reductase (NADH) activity"/>
    <property type="evidence" value="ECO:0007669"/>
    <property type="project" value="UniProtKB-EC"/>
</dbReference>
<dbReference type="PANTHER" id="PTHR43159">
    <property type="entry name" value="ENOYL-[ACYL-CARRIER-PROTEIN] REDUCTASE"/>
    <property type="match status" value="1"/>
</dbReference>
<name>A0A2T0WGP6_9RHOB</name>
<dbReference type="PRINTS" id="PR00081">
    <property type="entry name" value="GDHRDH"/>
</dbReference>
<evidence type="ECO:0000256" key="3">
    <source>
        <dbReference type="ARBA" id="ARBA00022516"/>
    </source>
</evidence>
<dbReference type="Gene3D" id="3.40.50.720">
    <property type="entry name" value="NAD(P)-binding Rossmann-like Domain"/>
    <property type="match status" value="1"/>
</dbReference>
<gene>
    <name evidence="12" type="ORF">CLV74_11460</name>
</gene>
<dbReference type="UniPathway" id="UPA00094"/>
<keyword evidence="13" id="KW-1185">Reference proteome</keyword>
<keyword evidence="6" id="KW-0443">Lipid metabolism</keyword>
<dbReference type="GO" id="GO:0006633">
    <property type="term" value="P:fatty acid biosynthetic process"/>
    <property type="evidence" value="ECO:0007669"/>
    <property type="project" value="UniProtKB-UniPathway"/>
</dbReference>
<accession>A0A2T0WGP6</accession>
<dbReference type="InterPro" id="IPR014358">
    <property type="entry name" value="Enoyl-ACP_Rdtase_NADH"/>
</dbReference>
<evidence type="ECO:0000256" key="5">
    <source>
        <dbReference type="ARBA" id="ARBA00023002"/>
    </source>
</evidence>
<dbReference type="PANTHER" id="PTHR43159:SF2">
    <property type="entry name" value="ENOYL-[ACYL-CARRIER-PROTEIN] REDUCTASE [NADH], CHLOROPLASTIC"/>
    <property type="match status" value="1"/>
</dbReference>
<dbReference type="EC" id="1.3.1.9" evidence="9"/>
<comment type="catalytic activity">
    <reaction evidence="8 9">
        <text>a 2,3-saturated acyl-[ACP] + NAD(+) = a (2E)-enoyl-[ACP] + NADH + H(+)</text>
        <dbReference type="Rhea" id="RHEA:10240"/>
        <dbReference type="Rhea" id="RHEA-COMP:9925"/>
        <dbReference type="Rhea" id="RHEA-COMP:9926"/>
        <dbReference type="ChEBI" id="CHEBI:15378"/>
        <dbReference type="ChEBI" id="CHEBI:57540"/>
        <dbReference type="ChEBI" id="CHEBI:57945"/>
        <dbReference type="ChEBI" id="CHEBI:78784"/>
        <dbReference type="ChEBI" id="CHEBI:78785"/>
        <dbReference type="EC" id="1.3.1.9"/>
    </reaction>
</comment>
<dbReference type="AlphaFoldDB" id="A0A2T0WGP6"/>
<keyword evidence="9 11" id="KW-0520">NAD</keyword>
<evidence type="ECO:0000256" key="6">
    <source>
        <dbReference type="ARBA" id="ARBA00023098"/>
    </source>
</evidence>
<evidence type="ECO:0000313" key="12">
    <source>
        <dbReference type="EMBL" id="PRY85835.1"/>
    </source>
</evidence>
<dbReference type="InterPro" id="IPR036291">
    <property type="entry name" value="NAD(P)-bd_dom_sf"/>
</dbReference>
<dbReference type="PIRSF" id="PIRSF000094">
    <property type="entry name" value="Enoyl-ACP_rdct"/>
    <property type="match status" value="1"/>
</dbReference>
<comment type="similarity">
    <text evidence="2 9">Belongs to the short-chain dehydrogenases/reductases (SDR) family. FabI subfamily.</text>
</comment>
<feature type="active site" description="Proton acceptor" evidence="10">
    <location>
        <position position="143"/>
    </location>
</feature>
<keyword evidence="3 9" id="KW-0444">Lipid biosynthesis</keyword>
<dbReference type="InterPro" id="IPR002347">
    <property type="entry name" value="SDR_fam"/>
</dbReference>
<dbReference type="EMBL" id="PVTQ01000014">
    <property type="protein sequence ID" value="PRY85835.1"/>
    <property type="molecule type" value="Genomic_DNA"/>
</dbReference>
<evidence type="ECO:0000256" key="9">
    <source>
        <dbReference type="PIRNR" id="PIRNR000094"/>
    </source>
</evidence>
<evidence type="ECO:0000256" key="4">
    <source>
        <dbReference type="ARBA" id="ARBA00022832"/>
    </source>
</evidence>
<sequence>MLQGKKALIVGIANDHSIAYGIAKAMHAAGADLALTSLNAKALPYVQALATELDADILAPLDVENPAEQDALFQEIHKKWGKLDILVHSIAFCPKDDLYGRVVDTSADGVALAMDVSVHSFLRLIKASEPLMCDGGACMTVSYLGADKVVENYNIMGPVKAALQSVTRYAAVELGPKGISVNALSPGPISTRAANGLPEFDSLMKKAQDATPTGRLTTIDETGAFAAFLASDAARNITGGVHMLDGGYSLRS</sequence>
<keyword evidence="5 9" id="KW-0560">Oxidoreductase</keyword>
<dbReference type="SUPFAM" id="SSF51735">
    <property type="entry name" value="NAD(P)-binding Rossmann-fold domains"/>
    <property type="match status" value="1"/>
</dbReference>
<evidence type="ECO:0000256" key="11">
    <source>
        <dbReference type="PIRSR" id="PIRSR000094-3"/>
    </source>
</evidence>